<keyword evidence="2" id="KW-0732">Signal</keyword>
<dbReference type="InterPro" id="IPR006311">
    <property type="entry name" value="TAT_signal"/>
</dbReference>
<feature type="domain" description="Leucine-binding protein" evidence="4">
    <location>
        <begin position="55"/>
        <end position="396"/>
    </location>
</feature>
<dbReference type="CDD" id="cd06337">
    <property type="entry name" value="PBP1_ABC_ligand_binding-like"/>
    <property type="match status" value="1"/>
</dbReference>
<keyword evidence="6" id="KW-1185">Reference proteome</keyword>
<evidence type="ECO:0000256" key="1">
    <source>
        <dbReference type="ARBA" id="ARBA00010062"/>
    </source>
</evidence>
<organism evidence="5 6">
    <name type="scientific">Segnochrobactrum spirostomi</name>
    <dbReference type="NCBI Taxonomy" id="2608987"/>
    <lineage>
        <taxon>Bacteria</taxon>
        <taxon>Pseudomonadati</taxon>
        <taxon>Pseudomonadota</taxon>
        <taxon>Alphaproteobacteria</taxon>
        <taxon>Hyphomicrobiales</taxon>
        <taxon>Segnochrobactraceae</taxon>
        <taxon>Segnochrobactrum</taxon>
    </lineage>
</organism>
<reference evidence="5 6" key="1">
    <citation type="submission" date="2019-09" db="EMBL/GenBank/DDBJ databases">
        <title>Segnochrobactrum spirostomi gen. nov., sp. nov., isolated from the ciliate Spirostomum cf. yagiui and description of a novel family, Segnochrobactraceae fam. nov. within the order Rhizobiales of the class Alphaproteobacteria.</title>
        <authorList>
            <person name="Akter S."/>
            <person name="Shazib S.U.A."/>
            <person name="Shin M.K."/>
        </authorList>
    </citation>
    <scope>NUCLEOTIDE SEQUENCE [LARGE SCALE GENOMIC DNA]</scope>
    <source>
        <strain evidence="5 6">Sp-1</strain>
    </source>
</reference>
<evidence type="ECO:0000313" key="6">
    <source>
        <dbReference type="Proteomes" id="UP000332515"/>
    </source>
</evidence>
<dbReference type="Pfam" id="PF13458">
    <property type="entry name" value="Peripla_BP_6"/>
    <property type="match status" value="1"/>
</dbReference>
<dbReference type="PANTHER" id="PTHR30483">
    <property type="entry name" value="LEUCINE-SPECIFIC-BINDING PROTEIN"/>
    <property type="match status" value="1"/>
</dbReference>
<sequence>MGGKMSEIASMTPESAAHRLLNPTRRGLMVGTGLGALALATGSRGVFAAEATDVLKVGFISPRTGALAGFGQTDGYVLELARKALQGGLQVGGKTYAVEILDRDTQSDPSRASQLAKTLINSDQVDLMLAVSTPETINPVSDACEAAGVPCLSTVMPWEAWYFGRGAKPGQPSPFKWTFHFGFGVGEFHKTYVSQWNLIETNKKVGVLYPNDADGNAIRANLAPLLAKDGFTIVDPGPYEDGTTDYSAQIALFKREKCEIFNSFPIPPDFAAFWRQAAQQGYTRMVKICQVAKTGLFPDGIEALGKLGYNIASAAYWHKAFPYKSPLTGVSGVELADGYEAASGKQWTQQLGASMSLLDAGSEALKASGNPKDKAAVAKALGALRTTTMIGKVDFQAGPVPNVSPGPIIGTQWVKSAPGSKFKLDYVVTEHATDPAVPIEAKLKPFNS</sequence>
<proteinExistence type="inferred from homology"/>
<keyword evidence="3" id="KW-0029">Amino-acid transport</keyword>
<dbReference type="Proteomes" id="UP000332515">
    <property type="component" value="Unassembled WGS sequence"/>
</dbReference>
<dbReference type="EMBL" id="VWNA01000003">
    <property type="protein sequence ID" value="MQT15137.1"/>
    <property type="molecule type" value="Genomic_DNA"/>
</dbReference>
<dbReference type="SUPFAM" id="SSF53822">
    <property type="entry name" value="Periplasmic binding protein-like I"/>
    <property type="match status" value="1"/>
</dbReference>
<dbReference type="InterPro" id="IPR028082">
    <property type="entry name" value="Peripla_BP_I"/>
</dbReference>
<evidence type="ECO:0000256" key="3">
    <source>
        <dbReference type="ARBA" id="ARBA00022970"/>
    </source>
</evidence>
<dbReference type="GO" id="GO:0006865">
    <property type="term" value="P:amino acid transport"/>
    <property type="evidence" value="ECO:0007669"/>
    <property type="project" value="UniProtKB-KW"/>
</dbReference>
<dbReference type="PANTHER" id="PTHR30483:SF6">
    <property type="entry name" value="PERIPLASMIC BINDING PROTEIN OF ABC TRANSPORTER FOR NATURAL AMINO ACIDS"/>
    <property type="match status" value="1"/>
</dbReference>
<evidence type="ECO:0000256" key="2">
    <source>
        <dbReference type="ARBA" id="ARBA00022729"/>
    </source>
</evidence>
<dbReference type="PROSITE" id="PS51318">
    <property type="entry name" value="TAT"/>
    <property type="match status" value="1"/>
</dbReference>
<evidence type="ECO:0000313" key="5">
    <source>
        <dbReference type="EMBL" id="MQT15137.1"/>
    </source>
</evidence>
<evidence type="ECO:0000259" key="4">
    <source>
        <dbReference type="Pfam" id="PF13458"/>
    </source>
</evidence>
<comment type="similarity">
    <text evidence="1">Belongs to the leucine-binding protein family.</text>
</comment>
<dbReference type="Gene3D" id="3.40.50.2300">
    <property type="match status" value="2"/>
</dbReference>
<dbReference type="InterPro" id="IPR028081">
    <property type="entry name" value="Leu-bd"/>
</dbReference>
<gene>
    <name evidence="5" type="ORF">F0357_21250</name>
</gene>
<protein>
    <submittedName>
        <fullName evidence="5">ABC transporter substrate-binding protein</fullName>
    </submittedName>
</protein>
<dbReference type="InterPro" id="IPR051010">
    <property type="entry name" value="BCAA_transport"/>
</dbReference>
<comment type="caution">
    <text evidence="5">The sequence shown here is derived from an EMBL/GenBank/DDBJ whole genome shotgun (WGS) entry which is preliminary data.</text>
</comment>
<name>A0A6A7Y9U5_9HYPH</name>
<dbReference type="AlphaFoldDB" id="A0A6A7Y9U5"/>
<keyword evidence="3" id="KW-0813">Transport</keyword>
<accession>A0A6A7Y9U5</accession>